<dbReference type="InterPro" id="IPR019268">
    <property type="entry name" value="DUF2278"/>
</dbReference>
<dbReference type="InterPro" id="IPR036415">
    <property type="entry name" value="Lamin_tail_dom_sf"/>
</dbReference>
<protein>
    <recommendedName>
        <fullName evidence="1">LTD domain-containing protein</fullName>
    </recommendedName>
</protein>
<dbReference type="InterPro" id="IPR001322">
    <property type="entry name" value="Lamin_tail_dom"/>
</dbReference>
<dbReference type="PROSITE" id="PS51841">
    <property type="entry name" value="LTD"/>
    <property type="match status" value="1"/>
</dbReference>
<gene>
    <name evidence="2" type="ORF">GCM10010315_04740</name>
</gene>
<evidence type="ECO:0000313" key="3">
    <source>
        <dbReference type="Proteomes" id="UP001500886"/>
    </source>
</evidence>
<reference evidence="2 3" key="1">
    <citation type="journal article" date="2019" name="Int. J. Syst. Evol. Microbiol.">
        <title>The Global Catalogue of Microorganisms (GCM) 10K type strain sequencing project: providing services to taxonomists for standard genome sequencing and annotation.</title>
        <authorList>
            <consortium name="The Broad Institute Genomics Platform"/>
            <consortium name="The Broad Institute Genome Sequencing Center for Infectious Disease"/>
            <person name="Wu L."/>
            <person name="Ma J."/>
        </authorList>
    </citation>
    <scope>NUCLEOTIDE SEQUENCE [LARGE SCALE GENOMIC DNA]</scope>
    <source>
        <strain evidence="2 3">JCM 4542</strain>
    </source>
</reference>
<sequence length="340" mass="36321">MTIHPYGVLAARATGGHPERTGDTPHYQISLVDSTGAHYRAPVNVRSKEPPSEVLYLADDDFRHPVTGLLPAAGSGFKPLDSHAGTGALDYVRANLFDPSHMRPLPPDLPGVDNDLSDFLDHYVQRAVADQTIAVYVFGERFPRPGPAHGLRKLFARRHGAGQGVHDVHMNQGNLAPDFVPDDGVWQDGGLLFHVPAENRWVGVFLAFQSQAWHTDDTTGHALPAPHRVRAREVPLRIVGARFAAAGPGPDGESVTLLNASPQTLDLGGWRLTDGRGHLLPLPVRALAPGGTVAVPAGDGFRLGRDGGAVSLLDPAGLKVHGVAYTGEQARQEGWTTTFA</sequence>
<dbReference type="Pfam" id="PF10042">
    <property type="entry name" value="DUF2278"/>
    <property type="match status" value="1"/>
</dbReference>
<dbReference type="EMBL" id="BAAASL010000002">
    <property type="protein sequence ID" value="GAA2708417.1"/>
    <property type="molecule type" value="Genomic_DNA"/>
</dbReference>
<feature type="domain" description="LTD" evidence="1">
    <location>
        <begin position="217"/>
        <end position="337"/>
    </location>
</feature>
<name>A0ABN3TK27_9ACTN</name>
<evidence type="ECO:0000313" key="2">
    <source>
        <dbReference type="EMBL" id="GAA2708417.1"/>
    </source>
</evidence>
<dbReference type="Proteomes" id="UP001500886">
    <property type="component" value="Unassembled WGS sequence"/>
</dbReference>
<dbReference type="RefSeq" id="WP_344432932.1">
    <property type="nucleotide sequence ID" value="NZ_BAAASL010000002.1"/>
</dbReference>
<proteinExistence type="predicted"/>
<evidence type="ECO:0000259" key="1">
    <source>
        <dbReference type="PROSITE" id="PS51841"/>
    </source>
</evidence>
<comment type="caution">
    <text evidence="2">The sequence shown here is derived from an EMBL/GenBank/DDBJ whole genome shotgun (WGS) entry which is preliminary data.</text>
</comment>
<organism evidence="2 3">
    <name type="scientific">Streptomyces luteosporeus</name>
    <dbReference type="NCBI Taxonomy" id="173856"/>
    <lineage>
        <taxon>Bacteria</taxon>
        <taxon>Bacillati</taxon>
        <taxon>Actinomycetota</taxon>
        <taxon>Actinomycetes</taxon>
        <taxon>Kitasatosporales</taxon>
        <taxon>Streptomycetaceae</taxon>
        <taxon>Streptomyces</taxon>
    </lineage>
</organism>
<dbReference type="SUPFAM" id="SSF74853">
    <property type="entry name" value="Lamin A/C globular tail domain"/>
    <property type="match status" value="1"/>
</dbReference>
<keyword evidence="3" id="KW-1185">Reference proteome</keyword>
<accession>A0ABN3TK27</accession>